<feature type="domain" description="Mannitol dehydrogenase N-terminal" evidence="3">
    <location>
        <begin position="39"/>
        <end position="308"/>
    </location>
</feature>
<comment type="catalytic activity">
    <reaction evidence="2">
        <text>D-mannitol 1-phosphate + NAD(+) = beta-D-fructose 6-phosphate + NADH + H(+)</text>
        <dbReference type="Rhea" id="RHEA:19661"/>
        <dbReference type="ChEBI" id="CHEBI:15378"/>
        <dbReference type="ChEBI" id="CHEBI:57540"/>
        <dbReference type="ChEBI" id="CHEBI:57634"/>
        <dbReference type="ChEBI" id="CHEBI:57945"/>
        <dbReference type="ChEBI" id="CHEBI:61381"/>
        <dbReference type="EC" id="1.1.1.17"/>
    </reaction>
</comment>
<dbReference type="Gene3D" id="1.10.1040.10">
    <property type="entry name" value="N-(1-d-carboxylethyl)-l-norvaline Dehydrogenase, domain 2"/>
    <property type="match status" value="1"/>
</dbReference>
<gene>
    <name evidence="5" type="ORF">IAB31_08015</name>
</gene>
<dbReference type="InterPro" id="IPR013131">
    <property type="entry name" value="Mannitol_DH_N"/>
</dbReference>
<dbReference type="PANTHER" id="PTHR43362">
    <property type="entry name" value="MANNITOL DEHYDROGENASE DSF1-RELATED"/>
    <property type="match status" value="1"/>
</dbReference>
<dbReference type="Pfam" id="PF08125">
    <property type="entry name" value="Mannitol_dh_C"/>
    <property type="match status" value="1"/>
</dbReference>
<evidence type="ECO:0000313" key="5">
    <source>
        <dbReference type="EMBL" id="HIR13853.1"/>
    </source>
</evidence>
<proteinExistence type="predicted"/>
<organism evidence="5 6">
    <name type="scientific">Candidatus Choladousia intestinavium</name>
    <dbReference type="NCBI Taxonomy" id="2840727"/>
    <lineage>
        <taxon>Bacteria</taxon>
        <taxon>Bacillati</taxon>
        <taxon>Bacillota</taxon>
        <taxon>Clostridia</taxon>
        <taxon>Lachnospirales</taxon>
        <taxon>Lachnospiraceae</taxon>
        <taxon>Lachnospiraceae incertae sedis</taxon>
        <taxon>Candidatus Choladousia</taxon>
    </lineage>
</organism>
<dbReference type="InterPro" id="IPR013118">
    <property type="entry name" value="Mannitol_DH_C"/>
</dbReference>
<dbReference type="Gene3D" id="3.40.50.720">
    <property type="entry name" value="NAD(P)-binding Rossmann-like Domain"/>
    <property type="match status" value="1"/>
</dbReference>
<reference evidence="5" key="1">
    <citation type="submission" date="2020-10" db="EMBL/GenBank/DDBJ databases">
        <authorList>
            <person name="Gilroy R."/>
        </authorList>
    </citation>
    <scope>NUCLEOTIDE SEQUENCE</scope>
    <source>
        <strain evidence="5">ChiSjej4B22-8148</strain>
    </source>
</reference>
<accession>A0A9D1ACR0</accession>
<evidence type="ECO:0000256" key="1">
    <source>
        <dbReference type="ARBA" id="ARBA00023002"/>
    </source>
</evidence>
<reference evidence="5" key="2">
    <citation type="journal article" date="2021" name="PeerJ">
        <title>Extensive microbial diversity within the chicken gut microbiome revealed by metagenomics and culture.</title>
        <authorList>
            <person name="Gilroy R."/>
            <person name="Ravi A."/>
            <person name="Getino M."/>
            <person name="Pursley I."/>
            <person name="Horton D.L."/>
            <person name="Alikhan N.F."/>
            <person name="Baker D."/>
            <person name="Gharbi K."/>
            <person name="Hall N."/>
            <person name="Watson M."/>
            <person name="Adriaenssens E.M."/>
            <person name="Foster-Nyarko E."/>
            <person name="Jarju S."/>
            <person name="Secka A."/>
            <person name="Antonio M."/>
            <person name="Oren A."/>
            <person name="Chaudhuri R.R."/>
            <person name="La Ragione R."/>
            <person name="Hildebrand F."/>
            <person name="Pallen M.J."/>
        </authorList>
    </citation>
    <scope>NUCLEOTIDE SEQUENCE</scope>
    <source>
        <strain evidence="5">ChiSjej4B22-8148</strain>
    </source>
</reference>
<protein>
    <submittedName>
        <fullName evidence="5">Mannitol dehydrogenase family protein</fullName>
    </submittedName>
</protein>
<dbReference type="PANTHER" id="PTHR43362:SF1">
    <property type="entry name" value="MANNITOL DEHYDROGENASE 2-RELATED"/>
    <property type="match status" value="1"/>
</dbReference>
<dbReference type="SUPFAM" id="SSF51735">
    <property type="entry name" value="NAD(P)-binding Rossmann-fold domains"/>
    <property type="match status" value="1"/>
</dbReference>
<keyword evidence="1" id="KW-0560">Oxidoreductase</keyword>
<dbReference type="AlphaFoldDB" id="A0A9D1ACR0"/>
<feature type="domain" description="Mannitol dehydrogenase C-terminal" evidence="4">
    <location>
        <begin position="322"/>
        <end position="511"/>
    </location>
</feature>
<dbReference type="InterPro" id="IPR050988">
    <property type="entry name" value="Mannitol_DH/Oxidoreductase"/>
</dbReference>
<evidence type="ECO:0000313" key="6">
    <source>
        <dbReference type="Proteomes" id="UP000886757"/>
    </source>
</evidence>
<dbReference type="EMBL" id="DVGK01000091">
    <property type="protein sequence ID" value="HIR13853.1"/>
    <property type="molecule type" value="Genomic_DNA"/>
</dbReference>
<name>A0A9D1ACR0_9FIRM</name>
<dbReference type="Proteomes" id="UP000886757">
    <property type="component" value="Unassembled WGS sequence"/>
</dbReference>
<sequence length="537" mass="59619">MKLSLEGLKDTKAWQEAGISLPSYDVAQIQERTRKAPKWLHFGIGNIFRIFIGGIADTLLSGGSMDTGIVCAEAFDYDIVDKIYKPYDNLALGITLYKDGRMDKKVIGSLAEAVKAKPDDADSWERLKTIFTDPGLQMVSFTITEKGYSLTKTDGTYLGYVQSDMEKGPEAPVGIMAIVAAMLLERYRRGAAPLTLVSMDNCSHNGDLLRKSVLTIAKEWKKRGYAEEGFISYLQDPEKISFPWSMIDKITPRPGDFVQKELQAEGVEDMEIVVTDRRTYIAPFVNAEGPQYLVIEDRFPNGRPELEKAGVYMTDRETVNKAERMKVTACLNPIHTALAPYGRLLKYEYFADLMEDPQLKTLARNLGYGEGLPKVVDPGIFSPKAFLDEVLTERMPNKYLGDTNARICTDSSQGVGVRFGETIKAYVAEQGTAEQLEAIPLALAGWLRYFYGIDDEGEAFELSPDPLAEELQAIVKQVPLGHPEALKDQLRPVLSNAGIFGIDLYEAGVGSKIETLFKEEIAGYGAVRETLKKHLGN</sequence>
<comment type="caution">
    <text evidence="5">The sequence shown here is derived from an EMBL/GenBank/DDBJ whole genome shotgun (WGS) entry which is preliminary data.</text>
</comment>
<dbReference type="InterPro" id="IPR008927">
    <property type="entry name" value="6-PGluconate_DH-like_C_sf"/>
</dbReference>
<dbReference type="SUPFAM" id="SSF48179">
    <property type="entry name" value="6-phosphogluconate dehydrogenase C-terminal domain-like"/>
    <property type="match status" value="1"/>
</dbReference>
<dbReference type="InterPro" id="IPR013328">
    <property type="entry name" value="6PGD_dom2"/>
</dbReference>
<evidence type="ECO:0000259" key="4">
    <source>
        <dbReference type="Pfam" id="PF08125"/>
    </source>
</evidence>
<dbReference type="GO" id="GO:0008926">
    <property type="term" value="F:mannitol-1-phosphate 5-dehydrogenase activity"/>
    <property type="evidence" value="ECO:0007669"/>
    <property type="project" value="UniProtKB-EC"/>
</dbReference>
<dbReference type="InterPro" id="IPR036291">
    <property type="entry name" value="NAD(P)-bd_dom_sf"/>
</dbReference>
<dbReference type="Pfam" id="PF01232">
    <property type="entry name" value="Mannitol_dh"/>
    <property type="match status" value="1"/>
</dbReference>
<evidence type="ECO:0000256" key="2">
    <source>
        <dbReference type="ARBA" id="ARBA00048615"/>
    </source>
</evidence>
<evidence type="ECO:0000259" key="3">
    <source>
        <dbReference type="Pfam" id="PF01232"/>
    </source>
</evidence>